<evidence type="ECO:0000256" key="1">
    <source>
        <dbReference type="SAM" id="SignalP"/>
    </source>
</evidence>
<reference evidence="3" key="1">
    <citation type="journal article" date="2019" name="Int. J. Syst. Evol. Microbiol.">
        <title>The Global Catalogue of Microorganisms (GCM) 10K type strain sequencing project: providing services to taxonomists for standard genome sequencing and annotation.</title>
        <authorList>
            <consortium name="The Broad Institute Genomics Platform"/>
            <consortium name="The Broad Institute Genome Sequencing Center for Infectious Disease"/>
            <person name="Wu L."/>
            <person name="Ma J."/>
        </authorList>
    </citation>
    <scope>NUCLEOTIDE SEQUENCE [LARGE SCALE GENOMIC DNA]</scope>
    <source>
        <strain evidence="3">CCUG 60898</strain>
    </source>
</reference>
<keyword evidence="1" id="KW-0732">Signal</keyword>
<protein>
    <recommendedName>
        <fullName evidence="4">Sporulation related protein</fullName>
    </recommendedName>
</protein>
<evidence type="ECO:0008006" key="4">
    <source>
        <dbReference type="Google" id="ProtNLM"/>
    </source>
</evidence>
<accession>A0ABW3IDV9</accession>
<dbReference type="RefSeq" id="WP_380737480.1">
    <property type="nucleotide sequence ID" value="NZ_JBHTJP010000032.1"/>
</dbReference>
<comment type="caution">
    <text evidence="2">The sequence shown here is derived from an EMBL/GenBank/DDBJ whole genome shotgun (WGS) entry which is preliminary data.</text>
</comment>
<feature type="chain" id="PRO_5045772137" description="Sporulation related protein" evidence="1">
    <location>
        <begin position="22"/>
        <end position="139"/>
    </location>
</feature>
<dbReference type="Proteomes" id="UP001597100">
    <property type="component" value="Unassembled WGS sequence"/>
</dbReference>
<dbReference type="EMBL" id="JBHTJP010000032">
    <property type="protein sequence ID" value="MFD0976289.1"/>
    <property type="molecule type" value="Genomic_DNA"/>
</dbReference>
<gene>
    <name evidence="2" type="ORF">ACFQ1G_05760</name>
</gene>
<sequence length="139" mass="15927">MRKITLILTVLLGFITSYAGAQSKQTSDESAIKAISEVSNMTSANLLDWQSGLVYKVQFLTSKEPLSSTDARLKNLGNVYSYEHNGLTKYIWGRTRLRHEASRLKRELRRNGFDDAFVVYFYNGKRISQKEAEAIQKRK</sequence>
<evidence type="ECO:0000313" key="3">
    <source>
        <dbReference type="Proteomes" id="UP001597100"/>
    </source>
</evidence>
<organism evidence="2 3">
    <name type="scientific">Salinimicrobium gaetbulicola</name>
    <dbReference type="NCBI Taxonomy" id="999702"/>
    <lineage>
        <taxon>Bacteria</taxon>
        <taxon>Pseudomonadati</taxon>
        <taxon>Bacteroidota</taxon>
        <taxon>Flavobacteriia</taxon>
        <taxon>Flavobacteriales</taxon>
        <taxon>Flavobacteriaceae</taxon>
        <taxon>Salinimicrobium</taxon>
    </lineage>
</organism>
<keyword evidence="3" id="KW-1185">Reference proteome</keyword>
<proteinExistence type="predicted"/>
<feature type="signal peptide" evidence="1">
    <location>
        <begin position="1"/>
        <end position="21"/>
    </location>
</feature>
<name>A0ABW3IDV9_9FLAO</name>
<evidence type="ECO:0000313" key="2">
    <source>
        <dbReference type="EMBL" id="MFD0976289.1"/>
    </source>
</evidence>